<proteinExistence type="predicted"/>
<name>A0A0B1SGH4_OESDE</name>
<protein>
    <submittedName>
        <fullName evidence="2">Uncharacterized protein</fullName>
    </submittedName>
</protein>
<dbReference type="OrthoDB" id="10360867at2759"/>
<keyword evidence="3" id="KW-1185">Reference proteome</keyword>
<organism evidence="2 3">
    <name type="scientific">Oesophagostomum dentatum</name>
    <name type="common">Nodular worm</name>
    <dbReference type="NCBI Taxonomy" id="61180"/>
    <lineage>
        <taxon>Eukaryota</taxon>
        <taxon>Metazoa</taxon>
        <taxon>Ecdysozoa</taxon>
        <taxon>Nematoda</taxon>
        <taxon>Chromadorea</taxon>
        <taxon>Rhabditida</taxon>
        <taxon>Rhabditina</taxon>
        <taxon>Rhabditomorpha</taxon>
        <taxon>Strongyloidea</taxon>
        <taxon>Strongylidae</taxon>
        <taxon>Oesophagostomum</taxon>
    </lineage>
</organism>
<feature type="signal peptide" evidence="1">
    <location>
        <begin position="1"/>
        <end position="17"/>
    </location>
</feature>
<evidence type="ECO:0000313" key="2">
    <source>
        <dbReference type="EMBL" id="KHJ82300.1"/>
    </source>
</evidence>
<reference evidence="2 3" key="1">
    <citation type="submission" date="2014-03" db="EMBL/GenBank/DDBJ databases">
        <title>Draft genome of the hookworm Oesophagostomum dentatum.</title>
        <authorList>
            <person name="Mitreva M."/>
        </authorList>
    </citation>
    <scope>NUCLEOTIDE SEQUENCE [LARGE SCALE GENOMIC DNA]</scope>
    <source>
        <strain evidence="2 3">OD-Hann</strain>
    </source>
</reference>
<dbReference type="AlphaFoldDB" id="A0A0B1SGH4"/>
<keyword evidence="1" id="KW-0732">Signal</keyword>
<evidence type="ECO:0000313" key="3">
    <source>
        <dbReference type="Proteomes" id="UP000053660"/>
    </source>
</evidence>
<sequence length="127" mass="13969">MLLSLVAVAVVAGTTNGVTNLTTAMSTRRPTTTRSQYDGDGVTLYYDHTMNETVCYILRSSNVTAAPDVIEIILNVMSRNLQPSTVSSVLKALDGEVSVGRLCSDNYRFQVLRYTLPLAQDWSFELN</sequence>
<accession>A0A0B1SGH4</accession>
<dbReference type="EMBL" id="KN580574">
    <property type="protein sequence ID" value="KHJ82300.1"/>
    <property type="molecule type" value="Genomic_DNA"/>
</dbReference>
<dbReference type="Proteomes" id="UP000053660">
    <property type="component" value="Unassembled WGS sequence"/>
</dbReference>
<feature type="chain" id="PRO_5002081547" evidence="1">
    <location>
        <begin position="18"/>
        <end position="127"/>
    </location>
</feature>
<evidence type="ECO:0000256" key="1">
    <source>
        <dbReference type="SAM" id="SignalP"/>
    </source>
</evidence>
<gene>
    <name evidence="2" type="ORF">OESDEN_18007</name>
</gene>